<dbReference type="GO" id="GO:0000428">
    <property type="term" value="C:DNA-directed RNA polymerase complex"/>
    <property type="evidence" value="ECO:0007669"/>
    <property type="project" value="UniProtKB-KW"/>
</dbReference>
<dbReference type="Gene3D" id="3.30.1360.10">
    <property type="entry name" value="RNA polymerase, RBP11-like subunit"/>
    <property type="match status" value="1"/>
</dbReference>
<feature type="domain" description="DNA-directed RNA polymerase RBP11-like dimerisation" evidence="6">
    <location>
        <begin position="20"/>
        <end position="90"/>
    </location>
</feature>
<evidence type="ECO:0000256" key="1">
    <source>
        <dbReference type="ARBA" id="ARBA00004123"/>
    </source>
</evidence>
<evidence type="ECO:0000313" key="7">
    <source>
        <dbReference type="EMBL" id="KAK8885370.1"/>
    </source>
</evidence>
<dbReference type="InterPro" id="IPR009025">
    <property type="entry name" value="RBP11-like_dimer"/>
</dbReference>
<comment type="caution">
    <text evidence="7">The sequence shown here is derived from an EMBL/GenBank/DDBJ whole genome shotgun (WGS) entry which is preliminary data.</text>
</comment>
<keyword evidence="4" id="KW-0539">Nucleus</keyword>
<evidence type="ECO:0000259" key="6">
    <source>
        <dbReference type="Pfam" id="PF13656"/>
    </source>
</evidence>
<protein>
    <submittedName>
        <fullName evidence="7">DNA-directed RNA polymerases I and III subunit RPAC2</fullName>
    </submittedName>
</protein>
<accession>A0ABR2K2N4</accession>
<evidence type="ECO:0000256" key="4">
    <source>
        <dbReference type="ARBA" id="ARBA00023242"/>
    </source>
</evidence>
<evidence type="ECO:0000313" key="8">
    <source>
        <dbReference type="Proteomes" id="UP001470230"/>
    </source>
</evidence>
<dbReference type="PROSITE" id="PS01154">
    <property type="entry name" value="RNA_POL_L_13KD"/>
    <property type="match status" value="1"/>
</dbReference>
<dbReference type="Proteomes" id="UP001470230">
    <property type="component" value="Unassembled WGS sequence"/>
</dbReference>
<keyword evidence="3" id="KW-0804">Transcription</keyword>
<comment type="similarity">
    <text evidence="5">Belongs to the archaeal Rpo11/eukaryotic RPB11/RPC19 RNA polymerase subunit family.</text>
</comment>
<dbReference type="HAMAP" id="MF_00261">
    <property type="entry name" value="RNApol_arch_Rpo11"/>
    <property type="match status" value="1"/>
</dbReference>
<organism evidence="7 8">
    <name type="scientific">Tritrichomonas musculus</name>
    <dbReference type="NCBI Taxonomy" id="1915356"/>
    <lineage>
        <taxon>Eukaryota</taxon>
        <taxon>Metamonada</taxon>
        <taxon>Parabasalia</taxon>
        <taxon>Tritrichomonadida</taxon>
        <taxon>Tritrichomonadidae</taxon>
        <taxon>Tritrichomonas</taxon>
    </lineage>
</organism>
<proteinExistence type="inferred from homology"/>
<evidence type="ECO:0000256" key="5">
    <source>
        <dbReference type="ARBA" id="ARBA00025751"/>
    </source>
</evidence>
<dbReference type="PANTHER" id="PTHR13946:SF28">
    <property type="entry name" value="DNA-DIRECTED RNA POLYMERASES I AND III SUBUNIT RPAC2"/>
    <property type="match status" value="1"/>
</dbReference>
<dbReference type="InterPro" id="IPR022905">
    <property type="entry name" value="Rpo11-like"/>
</dbReference>
<dbReference type="InterPro" id="IPR033898">
    <property type="entry name" value="RNAP_AC19"/>
</dbReference>
<dbReference type="PANTHER" id="PTHR13946">
    <property type="entry name" value="DNA-DIRECTED RNA POLYMERASE I,II,III"/>
    <property type="match status" value="1"/>
</dbReference>
<reference evidence="7 8" key="1">
    <citation type="submission" date="2024-04" db="EMBL/GenBank/DDBJ databases">
        <title>Tritrichomonas musculus Genome.</title>
        <authorList>
            <person name="Alves-Ferreira E."/>
            <person name="Grigg M."/>
            <person name="Lorenzi H."/>
            <person name="Galac M."/>
        </authorList>
    </citation>
    <scope>NUCLEOTIDE SEQUENCE [LARGE SCALE GENOMIC DNA]</scope>
    <source>
        <strain evidence="7 8">EAF2021</strain>
    </source>
</reference>
<dbReference type="CDD" id="cd07029">
    <property type="entry name" value="RNAP_I_III_AC19"/>
    <property type="match status" value="1"/>
</dbReference>
<name>A0ABR2K2N4_9EUKA</name>
<dbReference type="SUPFAM" id="SSF55257">
    <property type="entry name" value="RBP11-like subunits of RNA polymerase"/>
    <property type="match status" value="1"/>
</dbReference>
<evidence type="ECO:0000256" key="2">
    <source>
        <dbReference type="ARBA" id="ARBA00022478"/>
    </source>
</evidence>
<gene>
    <name evidence="7" type="ORF">M9Y10_040818</name>
</gene>
<evidence type="ECO:0000256" key="3">
    <source>
        <dbReference type="ARBA" id="ARBA00023163"/>
    </source>
</evidence>
<keyword evidence="2 7" id="KW-0240">DNA-directed RNA polymerase</keyword>
<dbReference type="InterPro" id="IPR036603">
    <property type="entry name" value="RBP11-like"/>
</dbReference>
<dbReference type="Pfam" id="PF13656">
    <property type="entry name" value="RNA_pol_L_2"/>
    <property type="match status" value="1"/>
</dbReference>
<dbReference type="EMBL" id="JAPFFF010000007">
    <property type="protein sequence ID" value="KAK8885370.1"/>
    <property type="molecule type" value="Genomic_DNA"/>
</dbReference>
<comment type="subcellular location">
    <subcellularLocation>
        <location evidence="1">Nucleus</location>
    </subcellularLocation>
</comment>
<keyword evidence="8" id="KW-1185">Reference proteome</keyword>
<sequence>MEKGQKCFIAYDDNDLKSGSFLFEGETHTMGNALRQTIVSNPDVDFAAYSVPHPAESKMKLRIQCNDSTNIIEAVNRGLDNFAQWCQNVEIEFDAAVAPLL</sequence>
<dbReference type="InterPro" id="IPR008193">
    <property type="entry name" value="RNA_pol_Rpb11_13-16kDa_CS"/>
</dbReference>